<keyword evidence="3" id="KW-1185">Reference proteome</keyword>
<dbReference type="InterPro" id="IPR050570">
    <property type="entry name" value="Cell_wall_metabolism_enzyme"/>
</dbReference>
<dbReference type="PANTHER" id="PTHR21666">
    <property type="entry name" value="PEPTIDASE-RELATED"/>
    <property type="match status" value="1"/>
</dbReference>
<evidence type="ECO:0000259" key="1">
    <source>
        <dbReference type="Pfam" id="PF01551"/>
    </source>
</evidence>
<accession>A0A0F3GXV4</accession>
<dbReference type="InterPro" id="IPR011055">
    <property type="entry name" value="Dup_hybrid_motif"/>
</dbReference>
<dbReference type="CDD" id="cd12797">
    <property type="entry name" value="M23_peptidase"/>
    <property type="match status" value="1"/>
</dbReference>
<dbReference type="Pfam" id="PF01551">
    <property type="entry name" value="Peptidase_M23"/>
    <property type="match status" value="1"/>
</dbReference>
<dbReference type="AlphaFoldDB" id="A0A0F3GXV4"/>
<dbReference type="Proteomes" id="UP000033423">
    <property type="component" value="Unassembled WGS sequence"/>
</dbReference>
<evidence type="ECO:0000313" key="2">
    <source>
        <dbReference type="EMBL" id="KJU85533.1"/>
    </source>
</evidence>
<gene>
    <name evidence="2" type="ORF">MBAV_002284</name>
</gene>
<proteinExistence type="predicted"/>
<dbReference type="EMBL" id="LACI01000983">
    <property type="protein sequence ID" value="KJU85533.1"/>
    <property type="molecule type" value="Genomic_DNA"/>
</dbReference>
<sequence>MKLIKMFRGYGKMKILKIGLMMLSMIVLLSVPMVLQSEEGSPALPEIDYPIVNNNMVAALEVVPNIDIINSAPISIPDELSHMASSDKTFDLPTKVSEGNCLYGNTKCLTGKHHHTSIDYAGPDGGIPRFAAVAISSGTVVEAERLSRNDHGMGNNVIIKHDNGIYSSYSHLAYIDSKIKKGAPVSKGQTIGIIGSSGYGDRYCYLKGKATSSKCKGKKDVNINNHLHFEIKTCGKSSSCTGKQSWGHTDGNPDDYGYINPKNYIGANTPHPTPELVVHKKVMDNGSLLMRK</sequence>
<reference evidence="2 3" key="1">
    <citation type="submission" date="2015-02" db="EMBL/GenBank/DDBJ databases">
        <title>Single-cell genomics of uncultivated deep-branching MTB reveals a conserved set of magnetosome genes.</title>
        <authorList>
            <person name="Kolinko S."/>
            <person name="Richter M."/>
            <person name="Glockner F.O."/>
            <person name="Brachmann A."/>
            <person name="Schuler D."/>
        </authorList>
    </citation>
    <scope>NUCLEOTIDE SEQUENCE [LARGE SCALE GENOMIC DNA]</scope>
    <source>
        <strain evidence="2">TM-1</strain>
    </source>
</reference>
<protein>
    <submittedName>
        <fullName evidence="2">Secreted protein containing Peptidase M23 domain protein</fullName>
    </submittedName>
</protein>
<dbReference type="GO" id="GO:0004222">
    <property type="term" value="F:metalloendopeptidase activity"/>
    <property type="evidence" value="ECO:0007669"/>
    <property type="project" value="TreeGrafter"/>
</dbReference>
<feature type="domain" description="M23ase beta-sheet core" evidence="1">
    <location>
        <begin position="114"/>
        <end position="236"/>
    </location>
</feature>
<comment type="caution">
    <text evidence="2">The sequence shown here is derived from an EMBL/GenBank/DDBJ whole genome shotgun (WGS) entry which is preliminary data.</text>
</comment>
<dbReference type="PANTHER" id="PTHR21666:SF270">
    <property type="entry name" value="MUREIN HYDROLASE ACTIVATOR ENVC"/>
    <property type="match status" value="1"/>
</dbReference>
<dbReference type="SUPFAM" id="SSF51261">
    <property type="entry name" value="Duplicated hybrid motif"/>
    <property type="match status" value="1"/>
</dbReference>
<organism evidence="2 3">
    <name type="scientific">Candidatus Magnetobacterium bavaricum</name>
    <dbReference type="NCBI Taxonomy" id="29290"/>
    <lineage>
        <taxon>Bacteria</taxon>
        <taxon>Pseudomonadati</taxon>
        <taxon>Nitrospirota</taxon>
        <taxon>Thermodesulfovibrionia</taxon>
        <taxon>Thermodesulfovibrionales</taxon>
        <taxon>Candidatus Magnetobacteriaceae</taxon>
        <taxon>Candidatus Magnetobacterium</taxon>
    </lineage>
</organism>
<dbReference type="Gene3D" id="2.70.70.10">
    <property type="entry name" value="Glucose Permease (Domain IIA)"/>
    <property type="match status" value="1"/>
</dbReference>
<dbReference type="InterPro" id="IPR016047">
    <property type="entry name" value="M23ase_b-sheet_dom"/>
</dbReference>
<name>A0A0F3GXV4_9BACT</name>
<evidence type="ECO:0000313" key="3">
    <source>
        <dbReference type="Proteomes" id="UP000033423"/>
    </source>
</evidence>